<dbReference type="Proteomes" id="UP001597326">
    <property type="component" value="Unassembled WGS sequence"/>
</dbReference>
<evidence type="ECO:0000313" key="2">
    <source>
        <dbReference type="EMBL" id="MFD1889796.1"/>
    </source>
</evidence>
<gene>
    <name evidence="2" type="ORF">ACFSCS_06270</name>
</gene>
<feature type="transmembrane region" description="Helical" evidence="1">
    <location>
        <begin position="19"/>
        <end position="37"/>
    </location>
</feature>
<keyword evidence="1" id="KW-0472">Membrane</keyword>
<comment type="caution">
    <text evidence="2">The sequence shown here is derived from an EMBL/GenBank/DDBJ whole genome shotgun (WGS) entry which is preliminary data.</text>
</comment>
<keyword evidence="3" id="KW-1185">Reference proteome</keyword>
<proteinExistence type="predicted"/>
<accession>A0ABW4RTZ7</accession>
<sequence length="474" mass="50902">MSHQATPADDSRGRLARRLAAGLIGLGVLGMGASFVATNPLHLGEDLAEGPDAVLPGDAVAYLELDAEPGLGQQAEALAYAGKLPSLRRMLSGERTDVRQLAWQRLAPAECRGVVDFDRDLRPWLGQRIGVALRDGAELPVMAFEATDEQAAREGARKIASCWPGGLGRGVAWQQGYLLLAADQAAADSAQQKAAEDPLTTGERHAQDLTKVGTRGFVTWWATRSGLEQVADLSHWSDETRERLATAPLVSTGGTLRMGEGSPEVRTVAKLTTELKTSQHSTALGDLPADSSLAVGLAEGDVAVDETWPVVSRWLAQRDIELTPEQAKTLLGRDARLAVGPRREGGRAWSLSTYTDRGPLEQLLAEHEKAGDVQIASGTPKVPILAPKHDAAWAEHVSTTDDHLGEHNPFKFGVAKSDQAQLAVFVNLDEYREQVRRQFPYLDEADLAALQAFGLAAHVEDANYVVAVGRITAH</sequence>
<keyword evidence="1" id="KW-1133">Transmembrane helix</keyword>
<keyword evidence="1" id="KW-0812">Transmembrane</keyword>
<reference evidence="3" key="1">
    <citation type="journal article" date="2019" name="Int. J. Syst. Evol. Microbiol.">
        <title>The Global Catalogue of Microorganisms (GCM) 10K type strain sequencing project: providing services to taxonomists for standard genome sequencing and annotation.</title>
        <authorList>
            <consortium name="The Broad Institute Genomics Platform"/>
            <consortium name="The Broad Institute Genome Sequencing Center for Infectious Disease"/>
            <person name="Wu L."/>
            <person name="Ma J."/>
        </authorList>
    </citation>
    <scope>NUCLEOTIDE SEQUENCE [LARGE SCALE GENOMIC DNA]</scope>
    <source>
        <strain evidence="3">CAIM 431</strain>
    </source>
</reference>
<dbReference type="RefSeq" id="WP_343873421.1">
    <property type="nucleotide sequence ID" value="NZ_BAAAIX010000016.1"/>
</dbReference>
<protein>
    <recommendedName>
        <fullName evidence="4">DUF3352 domain-containing protein</fullName>
    </recommendedName>
</protein>
<evidence type="ECO:0000256" key="1">
    <source>
        <dbReference type="SAM" id="Phobius"/>
    </source>
</evidence>
<name>A0ABW4RTZ7_9ACTN</name>
<dbReference type="EMBL" id="JBHUFZ010000015">
    <property type="protein sequence ID" value="MFD1889796.1"/>
    <property type="molecule type" value="Genomic_DNA"/>
</dbReference>
<evidence type="ECO:0008006" key="4">
    <source>
        <dbReference type="Google" id="ProtNLM"/>
    </source>
</evidence>
<organism evidence="2 3">
    <name type="scientific">Luteococcus peritonei</name>
    <dbReference type="NCBI Taxonomy" id="88874"/>
    <lineage>
        <taxon>Bacteria</taxon>
        <taxon>Bacillati</taxon>
        <taxon>Actinomycetota</taxon>
        <taxon>Actinomycetes</taxon>
        <taxon>Propionibacteriales</taxon>
        <taxon>Propionibacteriaceae</taxon>
        <taxon>Luteococcus</taxon>
    </lineage>
</organism>
<evidence type="ECO:0000313" key="3">
    <source>
        <dbReference type="Proteomes" id="UP001597326"/>
    </source>
</evidence>